<feature type="domain" description="NADH-ubiquinone oxidoreductase 51kDa subunit iron-sulphur binding" evidence="9">
    <location>
        <begin position="425"/>
        <end position="470"/>
    </location>
</feature>
<sequence>MIRIFISRDSASVSVGSVRIARLVCEEAAVRGLILETALTGSRGLFWLEPLVEVETPGGRIAYGPISPSDIGSLFDADFLTGAEHPLRLGRLEDQPYLARQQRLTFTRCGIVDPLSVEDYEAHGGYAGLRRALSLEPQAIVNEIKLSGLRGRGGAGFPTGIKWDTVLHAQADRKYIVCNADEGDSGTFGDRMLMEGDPFSLIEGMTIAGLAVGAAKGFIYIRSEYPYAYRTMTDAIALATKAGCLGPSLMGSGQAFTLETRLGAGAYICGEETSLLDSLEGKRGMVRAKPPLPAIAGLFGKPTLINNTLSLATVPWILANGGQVYADFGMGRSRGTLPIQLAGNVTRGGLIELAFGATLREIVEDFGGGTATGRPVKAVQVGGPLGAYFPASMLDLPLDYETLAAEKGLLGHGGIVVFDDSVDLSQQARFAFEFCAAESCGKCTPCRVGAVRGVEVMDRIIAGIEPEKNFEVLEDLCTLMTDASLCAMGGLTPLPVMSALTHFPEDFDKAPQVPAAAE</sequence>
<dbReference type="SUPFAM" id="SSF140490">
    <property type="entry name" value="Nqo1C-terminal domain-like"/>
    <property type="match status" value="1"/>
</dbReference>
<keyword evidence="8" id="KW-0411">Iron-sulfur</keyword>
<dbReference type="GO" id="GO:0051539">
    <property type="term" value="F:4 iron, 4 sulfur cluster binding"/>
    <property type="evidence" value="ECO:0007669"/>
    <property type="project" value="UniProtKB-KW"/>
</dbReference>
<evidence type="ECO:0000313" key="10">
    <source>
        <dbReference type="EMBL" id="MPR29692.1"/>
    </source>
</evidence>
<dbReference type="PROSITE" id="PS00645">
    <property type="entry name" value="COMPLEX1_51K_2"/>
    <property type="match status" value="1"/>
</dbReference>
<gene>
    <name evidence="10" type="ORF">FS320_32590</name>
</gene>
<name>A0A5N7MRR8_9HYPH</name>
<comment type="caution">
    <text evidence="10">The sequence shown here is derived from an EMBL/GenBank/DDBJ whole genome shotgun (WGS) entry which is preliminary data.</text>
</comment>
<dbReference type="AlphaFoldDB" id="A0A5N7MRR8"/>
<dbReference type="SUPFAM" id="SSF142984">
    <property type="entry name" value="Nqo1 middle domain-like"/>
    <property type="match status" value="1"/>
</dbReference>
<dbReference type="GO" id="GO:0010181">
    <property type="term" value="F:FMN binding"/>
    <property type="evidence" value="ECO:0007669"/>
    <property type="project" value="InterPro"/>
</dbReference>
<dbReference type="Gene3D" id="1.20.1440.230">
    <property type="entry name" value="NADH-ubiquinone oxidoreductase 51kDa subunit, iron-sulphur binding domain"/>
    <property type="match status" value="1"/>
</dbReference>
<evidence type="ECO:0000256" key="2">
    <source>
        <dbReference type="ARBA" id="ARBA00001966"/>
    </source>
</evidence>
<dbReference type="PROSITE" id="PS00644">
    <property type="entry name" value="COMPLEX1_51K_1"/>
    <property type="match status" value="1"/>
</dbReference>
<dbReference type="SUPFAM" id="SSF142019">
    <property type="entry name" value="Nqo1 FMN-binding domain-like"/>
    <property type="match status" value="1"/>
</dbReference>
<keyword evidence="11" id="KW-1185">Reference proteome</keyword>
<dbReference type="Gene3D" id="3.40.50.11540">
    <property type="entry name" value="NADH-ubiquinone oxidoreductase 51kDa subunit"/>
    <property type="match status" value="1"/>
</dbReference>
<accession>A0A5N7MRR8</accession>
<dbReference type="PANTHER" id="PTHR43578">
    <property type="entry name" value="NADH-QUINONE OXIDOREDUCTASE SUBUNIT F"/>
    <property type="match status" value="1"/>
</dbReference>
<dbReference type="Gene3D" id="3.10.20.600">
    <property type="match status" value="1"/>
</dbReference>
<dbReference type="Pfam" id="PF01512">
    <property type="entry name" value="Complex1_51K"/>
    <property type="match status" value="1"/>
</dbReference>
<dbReference type="SMART" id="SM00928">
    <property type="entry name" value="NADH_4Fe-4S"/>
    <property type="match status" value="1"/>
</dbReference>
<dbReference type="InterPro" id="IPR019575">
    <property type="entry name" value="Nuop51_4Fe4S-bd"/>
</dbReference>
<evidence type="ECO:0000259" key="9">
    <source>
        <dbReference type="SMART" id="SM00928"/>
    </source>
</evidence>
<evidence type="ECO:0000256" key="7">
    <source>
        <dbReference type="ARBA" id="ARBA00023004"/>
    </source>
</evidence>
<evidence type="ECO:0000256" key="1">
    <source>
        <dbReference type="ARBA" id="ARBA00001917"/>
    </source>
</evidence>
<comment type="function">
    <text evidence="3">NDH-1 shuttles electrons from NADH, via FMN and iron-sulfur (Fe-S) centers, to quinones in the respiratory chain. The immediate electron acceptor for the enzyme in this species is believed to be ubiquinone. Couples the redox reaction to proton translocation (for every two electrons transferred, four hydrogen ions are translocated across the cytoplasmic membrane), and thus conserves the redox energy in a proton gradient.</text>
</comment>
<dbReference type="RefSeq" id="WP_152716576.1">
    <property type="nucleotide sequence ID" value="NZ_VOSJ01000277.1"/>
</dbReference>
<protein>
    <submittedName>
        <fullName evidence="10">NADH-quinone oxidoreductase subunit NuoF</fullName>
    </submittedName>
</protein>
<keyword evidence="5" id="KW-0004">4Fe-4S</keyword>
<proteinExistence type="inferred from homology"/>
<dbReference type="Pfam" id="PF10589">
    <property type="entry name" value="NADH_4Fe-4S"/>
    <property type="match status" value="1"/>
</dbReference>
<keyword evidence="6" id="KW-0479">Metal-binding</keyword>
<evidence type="ECO:0000256" key="6">
    <source>
        <dbReference type="ARBA" id="ARBA00022723"/>
    </source>
</evidence>
<dbReference type="OrthoDB" id="9761899at2"/>
<dbReference type="Gene3D" id="6.10.250.1450">
    <property type="match status" value="1"/>
</dbReference>
<comment type="cofactor">
    <cofactor evidence="2">
        <name>[4Fe-4S] cluster</name>
        <dbReference type="ChEBI" id="CHEBI:49883"/>
    </cofactor>
</comment>
<dbReference type="EMBL" id="VOSK01000258">
    <property type="protein sequence ID" value="MPR29692.1"/>
    <property type="molecule type" value="Genomic_DNA"/>
</dbReference>
<dbReference type="InterPro" id="IPR037207">
    <property type="entry name" value="Nuop51_4Fe4S-bd_sf"/>
</dbReference>
<dbReference type="CDD" id="cd03063">
    <property type="entry name" value="TRX_Fd_FDH_beta"/>
    <property type="match status" value="1"/>
</dbReference>
<evidence type="ECO:0000256" key="5">
    <source>
        <dbReference type="ARBA" id="ARBA00022485"/>
    </source>
</evidence>
<dbReference type="InterPro" id="IPR011538">
    <property type="entry name" value="Nuo51_FMN-bd"/>
</dbReference>
<comment type="similarity">
    <text evidence="4">Belongs to the complex I 51 kDa subunit family.</text>
</comment>
<evidence type="ECO:0000256" key="4">
    <source>
        <dbReference type="ARBA" id="ARBA00007523"/>
    </source>
</evidence>
<comment type="cofactor">
    <cofactor evidence="1">
        <name>FMN</name>
        <dbReference type="ChEBI" id="CHEBI:58210"/>
    </cofactor>
</comment>
<dbReference type="PANTHER" id="PTHR43578:SF3">
    <property type="entry name" value="NADH-QUINONE OXIDOREDUCTASE SUBUNIT F"/>
    <property type="match status" value="1"/>
</dbReference>
<dbReference type="InterPro" id="IPR001949">
    <property type="entry name" value="NADH-UbQ_OxRdtase_51kDa_CS"/>
</dbReference>
<dbReference type="Proteomes" id="UP000403266">
    <property type="component" value="Unassembled WGS sequence"/>
</dbReference>
<evidence type="ECO:0000256" key="8">
    <source>
        <dbReference type="ARBA" id="ARBA00023014"/>
    </source>
</evidence>
<dbReference type="GO" id="GO:0008137">
    <property type="term" value="F:NADH dehydrogenase (ubiquinone) activity"/>
    <property type="evidence" value="ECO:0007669"/>
    <property type="project" value="InterPro"/>
</dbReference>
<keyword evidence="7" id="KW-0408">Iron</keyword>
<evidence type="ECO:0000256" key="3">
    <source>
        <dbReference type="ARBA" id="ARBA00002378"/>
    </source>
</evidence>
<dbReference type="GO" id="GO:0046872">
    <property type="term" value="F:metal ion binding"/>
    <property type="evidence" value="ECO:0007669"/>
    <property type="project" value="UniProtKB-KW"/>
</dbReference>
<dbReference type="FunFam" id="3.40.50.11540:FF:000001">
    <property type="entry name" value="NADH dehydrogenase [ubiquinone] flavoprotein 1, mitochondrial"/>
    <property type="match status" value="1"/>
</dbReference>
<evidence type="ECO:0000313" key="11">
    <source>
        <dbReference type="Proteomes" id="UP000403266"/>
    </source>
</evidence>
<dbReference type="InterPro" id="IPR037225">
    <property type="entry name" value="Nuo51_FMN-bd_sf"/>
</dbReference>
<reference evidence="10 11" key="1">
    <citation type="journal article" date="2019" name="Syst. Appl. Microbiol.">
        <title>Microvirga tunisiensis sp. nov., a root nodule symbiotic bacterium isolated from Lupinus micranthus and L. luteus grown in Northern Tunisia.</title>
        <authorList>
            <person name="Msaddak A."/>
            <person name="Rejili M."/>
            <person name="Duran D."/>
            <person name="Mars M."/>
            <person name="Palacios J.M."/>
            <person name="Ruiz-Argueso T."/>
            <person name="Rey L."/>
            <person name="Imperial J."/>
        </authorList>
    </citation>
    <scope>NUCLEOTIDE SEQUENCE [LARGE SCALE GENOMIC DNA]</scope>
    <source>
        <strain evidence="10 11">Lmie10</strain>
    </source>
</reference>
<organism evidence="10 11">
    <name type="scientific">Microvirga tunisiensis</name>
    <dbReference type="NCBI Taxonomy" id="2108360"/>
    <lineage>
        <taxon>Bacteria</taxon>
        <taxon>Pseudomonadati</taxon>
        <taxon>Pseudomonadota</taxon>
        <taxon>Alphaproteobacteria</taxon>
        <taxon>Hyphomicrobiales</taxon>
        <taxon>Methylobacteriaceae</taxon>
        <taxon>Microvirga</taxon>
    </lineage>
</organism>